<accession>A0A6M8UC99</accession>
<feature type="chain" id="PRO_5026735377" evidence="2">
    <location>
        <begin position="25"/>
        <end position="120"/>
    </location>
</feature>
<keyword evidence="1" id="KW-0812">Transmembrane</keyword>
<feature type="signal peptide" evidence="2">
    <location>
        <begin position="1"/>
        <end position="24"/>
    </location>
</feature>
<keyword evidence="1" id="KW-0472">Membrane</keyword>
<evidence type="ECO:0000256" key="2">
    <source>
        <dbReference type="SAM" id="SignalP"/>
    </source>
</evidence>
<keyword evidence="1" id="KW-1133">Transmembrane helix</keyword>
<sequence length="120" mass="13216">MAKRYRIAKWFLALACLVILTCMAQRSAGLQMLQAQLSPLATSTVTAYSASAEAPVSPCELSAHSLLMAPPLLFESVLPALALLLAFLAMLRETPLFFPPPREFSSPVLRIHLRNCVFRE</sequence>
<evidence type="ECO:0000256" key="1">
    <source>
        <dbReference type="SAM" id="Phobius"/>
    </source>
</evidence>
<dbReference type="EMBL" id="CP054212">
    <property type="protein sequence ID" value="QKJ86107.1"/>
    <property type="molecule type" value="Genomic_DNA"/>
</dbReference>
<reference evidence="3 4" key="1">
    <citation type="submission" date="2020-06" db="EMBL/GenBank/DDBJ databases">
        <title>Genome sequence of Paramixta manurensis strain PD-1.</title>
        <authorList>
            <person name="Lee C.W."/>
            <person name="Kim J."/>
        </authorList>
    </citation>
    <scope>NUCLEOTIDE SEQUENCE [LARGE SCALE GENOMIC DNA]</scope>
    <source>
        <strain evidence="3 4">PD-1</strain>
    </source>
</reference>
<keyword evidence="2" id="KW-0732">Signal</keyword>
<gene>
    <name evidence="3" type="ORF">PMPD1_1142</name>
</gene>
<name>A0A6M8UC99_9GAMM</name>
<protein>
    <submittedName>
        <fullName evidence="3">Copper resistance protein</fullName>
    </submittedName>
</protein>
<evidence type="ECO:0000313" key="4">
    <source>
        <dbReference type="Proteomes" id="UP000505325"/>
    </source>
</evidence>
<dbReference type="AlphaFoldDB" id="A0A6M8UC99"/>
<feature type="transmembrane region" description="Helical" evidence="1">
    <location>
        <begin position="72"/>
        <end position="91"/>
    </location>
</feature>
<dbReference type="Proteomes" id="UP000505325">
    <property type="component" value="Chromosome"/>
</dbReference>
<proteinExistence type="predicted"/>
<evidence type="ECO:0000313" key="3">
    <source>
        <dbReference type="EMBL" id="QKJ86107.1"/>
    </source>
</evidence>
<keyword evidence="4" id="KW-1185">Reference proteome</keyword>
<organism evidence="3 4">
    <name type="scientific">Paramixta manurensis</name>
    <dbReference type="NCBI Taxonomy" id="2740817"/>
    <lineage>
        <taxon>Bacteria</taxon>
        <taxon>Pseudomonadati</taxon>
        <taxon>Pseudomonadota</taxon>
        <taxon>Gammaproteobacteria</taxon>
        <taxon>Enterobacterales</taxon>
        <taxon>Erwiniaceae</taxon>
        <taxon>Paramixta</taxon>
    </lineage>
</organism>
<dbReference type="RefSeq" id="WP_173636128.1">
    <property type="nucleotide sequence ID" value="NZ_CP054212.1"/>
</dbReference>
<dbReference type="KEGG" id="pmak:PMPD1_1142"/>